<comment type="caution">
    <text evidence="5">The sequence shown here is derived from an EMBL/GenBank/DDBJ whole genome shotgun (WGS) entry which is preliminary data.</text>
</comment>
<dbReference type="Pfam" id="PF10937">
    <property type="entry name" value="Kgd4-YMR31"/>
    <property type="match status" value="1"/>
</dbReference>
<accession>A0A210QI14</accession>
<keyword evidence="5" id="KW-0687">Ribonucleoprotein</keyword>
<feature type="compositionally biased region" description="Polar residues" evidence="4">
    <location>
        <begin position="26"/>
        <end position="39"/>
    </location>
</feature>
<dbReference type="OrthoDB" id="2116030at2759"/>
<feature type="compositionally biased region" description="Low complexity" evidence="4">
    <location>
        <begin position="42"/>
        <end position="59"/>
    </location>
</feature>
<dbReference type="PANTHER" id="PTHR31601:SF2">
    <property type="entry name" value="ALPHA-KETOGLUTARATE DEHYDROGENASE COMPONENT 4"/>
    <property type="match status" value="1"/>
</dbReference>
<dbReference type="GO" id="GO:0004591">
    <property type="term" value="F:oxoglutarate dehydrogenase (succinyl-transferring) activity"/>
    <property type="evidence" value="ECO:0007669"/>
    <property type="project" value="TreeGrafter"/>
</dbReference>
<dbReference type="PANTHER" id="PTHR31601">
    <property type="entry name" value="28S RIBOSOMAL PROTEIN S36, MITOCHONDRIAL"/>
    <property type="match status" value="1"/>
</dbReference>
<gene>
    <name evidence="5" type="ORF">KP79_PYT14786</name>
</gene>
<comment type="similarity">
    <text evidence="3">Belongs to the alpha-ketoglutarate dehydrogenase component 4 family.</text>
</comment>
<keyword evidence="5" id="KW-0689">Ribosomal protein</keyword>
<evidence type="ECO:0000256" key="3">
    <source>
        <dbReference type="ARBA" id="ARBA00043970"/>
    </source>
</evidence>
<dbReference type="EMBL" id="NEDP02003547">
    <property type="protein sequence ID" value="OWF48428.1"/>
    <property type="molecule type" value="Genomic_DNA"/>
</dbReference>
<reference evidence="5 6" key="1">
    <citation type="journal article" date="2017" name="Nat. Ecol. Evol.">
        <title>Scallop genome provides insights into evolution of bilaterian karyotype and development.</title>
        <authorList>
            <person name="Wang S."/>
            <person name="Zhang J."/>
            <person name="Jiao W."/>
            <person name="Li J."/>
            <person name="Xun X."/>
            <person name="Sun Y."/>
            <person name="Guo X."/>
            <person name="Huan P."/>
            <person name="Dong B."/>
            <person name="Zhang L."/>
            <person name="Hu X."/>
            <person name="Sun X."/>
            <person name="Wang J."/>
            <person name="Zhao C."/>
            <person name="Wang Y."/>
            <person name="Wang D."/>
            <person name="Huang X."/>
            <person name="Wang R."/>
            <person name="Lv J."/>
            <person name="Li Y."/>
            <person name="Zhang Z."/>
            <person name="Liu B."/>
            <person name="Lu W."/>
            <person name="Hui Y."/>
            <person name="Liang J."/>
            <person name="Zhou Z."/>
            <person name="Hou R."/>
            <person name="Li X."/>
            <person name="Liu Y."/>
            <person name="Li H."/>
            <person name="Ning X."/>
            <person name="Lin Y."/>
            <person name="Zhao L."/>
            <person name="Xing Q."/>
            <person name="Dou J."/>
            <person name="Li Y."/>
            <person name="Mao J."/>
            <person name="Guo H."/>
            <person name="Dou H."/>
            <person name="Li T."/>
            <person name="Mu C."/>
            <person name="Jiang W."/>
            <person name="Fu Q."/>
            <person name="Fu X."/>
            <person name="Miao Y."/>
            <person name="Liu J."/>
            <person name="Yu Q."/>
            <person name="Li R."/>
            <person name="Liao H."/>
            <person name="Li X."/>
            <person name="Kong Y."/>
            <person name="Jiang Z."/>
            <person name="Chourrout D."/>
            <person name="Li R."/>
            <person name="Bao Z."/>
        </authorList>
    </citation>
    <scope>NUCLEOTIDE SEQUENCE [LARGE SCALE GENOMIC DNA]</scope>
    <source>
        <strain evidence="5 6">PY_sf001</strain>
    </source>
</reference>
<comment type="subcellular location">
    <subcellularLocation>
        <location evidence="1">Mitochondrion</location>
    </subcellularLocation>
</comment>
<proteinExistence type="inferred from homology"/>
<dbReference type="GO" id="GO:0005739">
    <property type="term" value="C:mitochondrion"/>
    <property type="evidence" value="ECO:0007669"/>
    <property type="project" value="UniProtKB-SubCell"/>
</dbReference>
<dbReference type="InterPro" id="IPR020373">
    <property type="entry name" value="Kgd4/YMR-31"/>
</dbReference>
<evidence type="ECO:0000256" key="4">
    <source>
        <dbReference type="SAM" id="MobiDB-lite"/>
    </source>
</evidence>
<dbReference type="AlphaFoldDB" id="A0A210QI14"/>
<evidence type="ECO:0000256" key="2">
    <source>
        <dbReference type="ARBA" id="ARBA00023128"/>
    </source>
</evidence>
<keyword evidence="6" id="KW-1185">Reference proteome</keyword>
<sequence length="95" mass="10091">MAAPARAFVTAVRPHIPAIKFRYGTNVPSTGATDSSLQPRQAAISTPSSSAAPAGKSIGNTPKGFGIEDKDLPSRYHRKPLTEEEMEFIQRGGPV</sequence>
<organism evidence="5 6">
    <name type="scientific">Mizuhopecten yessoensis</name>
    <name type="common">Japanese scallop</name>
    <name type="synonym">Patinopecten yessoensis</name>
    <dbReference type="NCBI Taxonomy" id="6573"/>
    <lineage>
        <taxon>Eukaryota</taxon>
        <taxon>Metazoa</taxon>
        <taxon>Spiralia</taxon>
        <taxon>Lophotrochozoa</taxon>
        <taxon>Mollusca</taxon>
        <taxon>Bivalvia</taxon>
        <taxon>Autobranchia</taxon>
        <taxon>Pteriomorphia</taxon>
        <taxon>Pectinida</taxon>
        <taxon>Pectinoidea</taxon>
        <taxon>Pectinidae</taxon>
        <taxon>Mizuhopecten</taxon>
    </lineage>
</organism>
<evidence type="ECO:0000256" key="1">
    <source>
        <dbReference type="ARBA" id="ARBA00004173"/>
    </source>
</evidence>
<name>A0A210QI14_MIZYE</name>
<keyword evidence="2" id="KW-0496">Mitochondrion</keyword>
<evidence type="ECO:0000313" key="5">
    <source>
        <dbReference type="EMBL" id="OWF48428.1"/>
    </source>
</evidence>
<protein>
    <submittedName>
        <fullName evidence="5">28S ribosomal protein S36, mitochondrial</fullName>
    </submittedName>
</protein>
<dbReference type="GO" id="GO:0005840">
    <property type="term" value="C:ribosome"/>
    <property type="evidence" value="ECO:0007669"/>
    <property type="project" value="UniProtKB-KW"/>
</dbReference>
<evidence type="ECO:0000313" key="6">
    <source>
        <dbReference type="Proteomes" id="UP000242188"/>
    </source>
</evidence>
<dbReference type="Proteomes" id="UP000242188">
    <property type="component" value="Unassembled WGS sequence"/>
</dbReference>
<feature type="region of interest" description="Disordered" evidence="4">
    <location>
        <begin position="24"/>
        <end position="95"/>
    </location>
</feature>
<dbReference type="GO" id="GO:0006103">
    <property type="term" value="P:2-oxoglutarate metabolic process"/>
    <property type="evidence" value="ECO:0007669"/>
    <property type="project" value="InterPro"/>
</dbReference>